<accession>A0A1H6ITQ5</accession>
<keyword evidence="7" id="KW-0472">Membrane</keyword>
<dbReference type="Proteomes" id="UP000182915">
    <property type="component" value="Chromosome I"/>
</dbReference>
<feature type="active site" description="Proton donor/acceptor" evidence="13">
    <location>
        <position position="281"/>
    </location>
</feature>
<dbReference type="FunFam" id="2.40.440.10:FF:000005">
    <property type="entry name" value="L,D-transpeptidase 2"/>
    <property type="match status" value="1"/>
</dbReference>
<dbReference type="GO" id="GO:0008360">
    <property type="term" value="P:regulation of cell shape"/>
    <property type="evidence" value="ECO:0007669"/>
    <property type="project" value="UniProtKB-UniRule"/>
</dbReference>
<evidence type="ECO:0000256" key="7">
    <source>
        <dbReference type="ARBA" id="ARBA00023136"/>
    </source>
</evidence>
<keyword evidence="8" id="KW-0564">Palmitate</keyword>
<dbReference type="Gene3D" id="2.60.40.3710">
    <property type="match status" value="1"/>
</dbReference>
<evidence type="ECO:0000256" key="10">
    <source>
        <dbReference type="ARBA" id="ARBA00023315"/>
    </source>
</evidence>
<dbReference type="InterPro" id="IPR041280">
    <property type="entry name" value="Big_10"/>
</dbReference>
<feature type="active site" description="Nucleophile" evidence="13">
    <location>
        <position position="299"/>
    </location>
</feature>
<evidence type="ECO:0000256" key="11">
    <source>
        <dbReference type="ARBA" id="ARBA00023316"/>
    </source>
</evidence>
<feature type="region of interest" description="Disordered" evidence="14">
    <location>
        <begin position="28"/>
        <end position="109"/>
    </location>
</feature>
<comment type="pathway">
    <text evidence="1 13">Cell wall biogenesis; peptidoglycan biosynthesis.</text>
</comment>
<protein>
    <submittedName>
        <fullName evidence="17">Lipoprotein-anchoring transpeptidase ErfK/SrfK</fullName>
    </submittedName>
</protein>
<dbReference type="GO" id="GO:0005576">
    <property type="term" value="C:extracellular region"/>
    <property type="evidence" value="ECO:0007669"/>
    <property type="project" value="TreeGrafter"/>
</dbReference>
<evidence type="ECO:0000256" key="12">
    <source>
        <dbReference type="ARBA" id="ARBA00060592"/>
    </source>
</evidence>
<dbReference type="PANTHER" id="PTHR30582:SF2">
    <property type="entry name" value="L,D-TRANSPEPTIDASE YCIB-RELATED"/>
    <property type="match status" value="1"/>
</dbReference>
<dbReference type="SUPFAM" id="SSF141523">
    <property type="entry name" value="L,D-transpeptidase catalytic domain-like"/>
    <property type="match status" value="1"/>
</dbReference>
<evidence type="ECO:0000256" key="2">
    <source>
        <dbReference type="ARBA" id="ARBA00022475"/>
    </source>
</evidence>
<sequence>MRRPMRSRLLTAIMAAGLVGGMVLSAPSALAQPPVPPPPPPPPVNPFAPPPPADPFAAPAPPPPAEAPPAAPAPANPFFPPANPLAQQQPIPEGTPAGQNPTPYVGAPVFAPPSFNPTNGSIVGAAKPIYINFQRPIADRKMAEDAIHISSNPPVPGRFYWTSDTQVRWRPQDFWPAGTVVNIDASGTKSSFSVPEQLVATIDDATKQMEIHRNGKLEKTFPISMGKAGNETRNGTYYVLEKFPDIVMDSSTYGVPVDSPDGYKLKVKNAVRIDNQGIFVHSAPWSVGSQGEENVSHGCINLSPANAQWFYDNFGSGDAVVIKNTDGGLYNQPDGASDWQIF</sequence>
<name>A0A1H6ITQ5_MYCRU</name>
<keyword evidence="2" id="KW-1003">Cell membrane</keyword>
<dbReference type="CDD" id="cd16913">
    <property type="entry name" value="YkuD_like"/>
    <property type="match status" value="1"/>
</dbReference>
<evidence type="ECO:0000256" key="6">
    <source>
        <dbReference type="ARBA" id="ARBA00022984"/>
    </source>
</evidence>
<dbReference type="UniPathway" id="UPA00219"/>
<dbReference type="AlphaFoldDB" id="A0A1H6ITQ5"/>
<dbReference type="OrthoDB" id="5242354at2"/>
<reference evidence="18" key="1">
    <citation type="submission" date="2016-10" db="EMBL/GenBank/DDBJ databases">
        <authorList>
            <person name="Varghese N."/>
            <person name="Submissions S."/>
        </authorList>
    </citation>
    <scope>NUCLEOTIDE SEQUENCE [LARGE SCALE GENOMIC DNA]</scope>
    <source>
        <strain evidence="18">DSM 45405</strain>
    </source>
</reference>
<dbReference type="CDD" id="cd13431">
    <property type="entry name" value="LDT_IgD_like_1"/>
    <property type="match status" value="1"/>
</dbReference>
<keyword evidence="5 13" id="KW-0133">Cell shape</keyword>
<dbReference type="RefSeq" id="WP_083406178.1">
    <property type="nucleotide sequence ID" value="NZ_LT629971.1"/>
</dbReference>
<evidence type="ECO:0000256" key="4">
    <source>
        <dbReference type="ARBA" id="ARBA00022729"/>
    </source>
</evidence>
<organism evidence="17 18">
    <name type="scientific">Mycolicibacterium rutilum</name>
    <name type="common">Mycobacterium rutilum</name>
    <dbReference type="NCBI Taxonomy" id="370526"/>
    <lineage>
        <taxon>Bacteria</taxon>
        <taxon>Bacillati</taxon>
        <taxon>Actinomycetota</taxon>
        <taxon>Actinomycetes</taxon>
        <taxon>Mycobacteriales</taxon>
        <taxon>Mycobacteriaceae</taxon>
        <taxon>Mycolicibacterium</taxon>
    </lineage>
</organism>
<keyword evidence="9 17" id="KW-0449">Lipoprotein</keyword>
<gene>
    <name evidence="17" type="ORF">SAMN04489835_0923</name>
</gene>
<dbReference type="GO" id="GO:0071972">
    <property type="term" value="F:peptidoglycan L,D-transpeptidase activity"/>
    <property type="evidence" value="ECO:0007669"/>
    <property type="project" value="TreeGrafter"/>
</dbReference>
<dbReference type="InterPro" id="IPR005490">
    <property type="entry name" value="LD_TPept_cat_dom"/>
</dbReference>
<feature type="compositionally biased region" description="Pro residues" evidence="14">
    <location>
        <begin position="33"/>
        <end position="83"/>
    </location>
</feature>
<dbReference type="PRINTS" id="PR01217">
    <property type="entry name" value="PRICHEXTENSN"/>
</dbReference>
<keyword evidence="3" id="KW-0808">Transferase</keyword>
<dbReference type="GO" id="GO:0016746">
    <property type="term" value="F:acyltransferase activity"/>
    <property type="evidence" value="ECO:0007669"/>
    <property type="project" value="UniProtKB-KW"/>
</dbReference>
<dbReference type="InterPro" id="IPR038063">
    <property type="entry name" value="Transpep_catalytic_dom"/>
</dbReference>
<evidence type="ECO:0000256" key="1">
    <source>
        <dbReference type="ARBA" id="ARBA00004752"/>
    </source>
</evidence>
<keyword evidence="6 13" id="KW-0573">Peptidoglycan synthesis</keyword>
<dbReference type="Pfam" id="PF17964">
    <property type="entry name" value="Big_10"/>
    <property type="match status" value="1"/>
</dbReference>
<proteinExistence type="predicted"/>
<keyword evidence="10" id="KW-0012">Acyltransferase</keyword>
<dbReference type="PROSITE" id="PS52029">
    <property type="entry name" value="LD_TPASE"/>
    <property type="match status" value="1"/>
</dbReference>
<dbReference type="Gene3D" id="2.40.440.10">
    <property type="entry name" value="L,D-transpeptidase catalytic domain-like"/>
    <property type="match status" value="1"/>
</dbReference>
<evidence type="ECO:0000313" key="17">
    <source>
        <dbReference type="EMBL" id="SEH52289.1"/>
    </source>
</evidence>
<evidence type="ECO:0000256" key="13">
    <source>
        <dbReference type="PROSITE-ProRule" id="PRU01373"/>
    </source>
</evidence>
<dbReference type="GO" id="GO:0018104">
    <property type="term" value="P:peptidoglycan-protein cross-linking"/>
    <property type="evidence" value="ECO:0007669"/>
    <property type="project" value="TreeGrafter"/>
</dbReference>
<evidence type="ECO:0000256" key="3">
    <source>
        <dbReference type="ARBA" id="ARBA00022679"/>
    </source>
</evidence>
<feature type="signal peptide" evidence="15">
    <location>
        <begin position="1"/>
        <end position="31"/>
    </location>
</feature>
<keyword evidence="4 15" id="KW-0732">Signal</keyword>
<dbReference type="PANTHER" id="PTHR30582">
    <property type="entry name" value="L,D-TRANSPEPTIDASE"/>
    <property type="match status" value="1"/>
</dbReference>
<keyword evidence="11 13" id="KW-0961">Cell wall biogenesis/degradation</keyword>
<dbReference type="GO" id="GO:0071555">
    <property type="term" value="P:cell wall organization"/>
    <property type="evidence" value="ECO:0007669"/>
    <property type="project" value="UniProtKB-UniRule"/>
</dbReference>
<evidence type="ECO:0000313" key="18">
    <source>
        <dbReference type="Proteomes" id="UP000182915"/>
    </source>
</evidence>
<dbReference type="Pfam" id="PF03734">
    <property type="entry name" value="YkuD"/>
    <property type="match status" value="1"/>
</dbReference>
<keyword evidence="18" id="KW-1185">Reference proteome</keyword>
<evidence type="ECO:0000256" key="8">
    <source>
        <dbReference type="ARBA" id="ARBA00023139"/>
    </source>
</evidence>
<dbReference type="InterPro" id="IPR050979">
    <property type="entry name" value="LD-transpeptidase"/>
</dbReference>
<comment type="pathway">
    <text evidence="12">Glycan biosynthesis.</text>
</comment>
<evidence type="ECO:0000256" key="14">
    <source>
        <dbReference type="SAM" id="MobiDB-lite"/>
    </source>
</evidence>
<evidence type="ECO:0000259" key="16">
    <source>
        <dbReference type="PROSITE" id="PS52029"/>
    </source>
</evidence>
<feature type="chain" id="PRO_5009297924" evidence="15">
    <location>
        <begin position="32"/>
        <end position="342"/>
    </location>
</feature>
<dbReference type="EMBL" id="LT629971">
    <property type="protein sequence ID" value="SEH52289.1"/>
    <property type="molecule type" value="Genomic_DNA"/>
</dbReference>
<dbReference type="STRING" id="370526.SAMN04489835_0923"/>
<feature type="domain" description="L,D-TPase catalytic" evidence="16">
    <location>
        <begin position="198"/>
        <end position="323"/>
    </location>
</feature>
<evidence type="ECO:0000256" key="5">
    <source>
        <dbReference type="ARBA" id="ARBA00022960"/>
    </source>
</evidence>
<evidence type="ECO:0000256" key="15">
    <source>
        <dbReference type="SAM" id="SignalP"/>
    </source>
</evidence>
<evidence type="ECO:0000256" key="9">
    <source>
        <dbReference type="ARBA" id="ARBA00023288"/>
    </source>
</evidence>